<comment type="caution">
    <text evidence="3">The sequence shown here is derived from an EMBL/GenBank/DDBJ whole genome shotgun (WGS) entry which is preliminary data.</text>
</comment>
<gene>
    <name evidence="3" type="ORF">KP509_16G028700</name>
</gene>
<dbReference type="SUPFAM" id="SSF53756">
    <property type="entry name" value="UDP-Glycosyltransferase/glycogen phosphorylase"/>
    <property type="match status" value="1"/>
</dbReference>
<dbReference type="Gene3D" id="3.40.50.2000">
    <property type="entry name" value="Glycogen Phosphorylase B"/>
    <property type="match status" value="2"/>
</dbReference>
<dbReference type="GO" id="GO:0080043">
    <property type="term" value="F:quercetin 3-O-glucosyltransferase activity"/>
    <property type="evidence" value="ECO:0007669"/>
    <property type="project" value="TreeGrafter"/>
</dbReference>
<evidence type="ECO:0008006" key="5">
    <source>
        <dbReference type="Google" id="ProtNLM"/>
    </source>
</evidence>
<dbReference type="PANTHER" id="PTHR11926">
    <property type="entry name" value="GLUCOSYL/GLUCURONOSYL TRANSFERASES"/>
    <property type="match status" value="1"/>
</dbReference>
<dbReference type="PANTHER" id="PTHR11926:SF774">
    <property type="entry name" value="UDP-GLYCOSYLTRANSFERASE 85A1-RELATED"/>
    <property type="match status" value="1"/>
</dbReference>
<accession>A0A8T2T1X4</accession>
<name>A0A8T2T1X4_CERRI</name>
<dbReference type="OrthoDB" id="5835829at2759"/>
<dbReference type="Proteomes" id="UP000825935">
    <property type="component" value="Chromosome 16"/>
</dbReference>
<dbReference type="CDD" id="cd03784">
    <property type="entry name" value="GT1_Gtf-like"/>
    <property type="match status" value="1"/>
</dbReference>
<dbReference type="AlphaFoldDB" id="A0A8T2T1X4"/>
<dbReference type="FunFam" id="3.40.50.2000:FF:000056">
    <property type="entry name" value="Glycosyltransferase"/>
    <property type="match status" value="1"/>
</dbReference>
<dbReference type="Pfam" id="PF00201">
    <property type="entry name" value="UDPGT"/>
    <property type="match status" value="1"/>
</dbReference>
<organism evidence="3 4">
    <name type="scientific">Ceratopteris richardii</name>
    <name type="common">Triangle waterfern</name>
    <dbReference type="NCBI Taxonomy" id="49495"/>
    <lineage>
        <taxon>Eukaryota</taxon>
        <taxon>Viridiplantae</taxon>
        <taxon>Streptophyta</taxon>
        <taxon>Embryophyta</taxon>
        <taxon>Tracheophyta</taxon>
        <taxon>Polypodiopsida</taxon>
        <taxon>Polypodiidae</taxon>
        <taxon>Polypodiales</taxon>
        <taxon>Pteridineae</taxon>
        <taxon>Pteridaceae</taxon>
        <taxon>Parkerioideae</taxon>
        <taxon>Ceratopteris</taxon>
    </lineage>
</organism>
<evidence type="ECO:0000256" key="1">
    <source>
        <dbReference type="ARBA" id="ARBA00009995"/>
    </source>
</evidence>
<keyword evidence="2" id="KW-0808">Transferase</keyword>
<evidence type="ECO:0000313" key="3">
    <source>
        <dbReference type="EMBL" id="KAH7387544.1"/>
    </source>
</evidence>
<evidence type="ECO:0000256" key="2">
    <source>
        <dbReference type="ARBA" id="ARBA00022679"/>
    </source>
</evidence>
<comment type="similarity">
    <text evidence="1">Belongs to the UDP-glycosyltransferase family.</text>
</comment>
<evidence type="ECO:0000313" key="4">
    <source>
        <dbReference type="Proteomes" id="UP000825935"/>
    </source>
</evidence>
<keyword evidence="4" id="KW-1185">Reference proteome</keyword>
<dbReference type="GO" id="GO:0080044">
    <property type="term" value="F:quercetin 7-O-glucosyltransferase activity"/>
    <property type="evidence" value="ECO:0007669"/>
    <property type="project" value="TreeGrafter"/>
</dbReference>
<dbReference type="InterPro" id="IPR002213">
    <property type="entry name" value="UDP_glucos_trans"/>
</dbReference>
<dbReference type="EMBL" id="CM035421">
    <property type="protein sequence ID" value="KAH7387544.1"/>
    <property type="molecule type" value="Genomic_DNA"/>
</dbReference>
<proteinExistence type="inferred from homology"/>
<protein>
    <recommendedName>
        <fullName evidence="5">Glycosyltransferase</fullName>
    </recommendedName>
</protein>
<sequence>MTSANERVSVADMERDTPQQVLTKSVWILPCPLQGHINPLLQLARALAGRGVHVVFLVPKATLPERSSLETPGLSVLALDDGLPPDRSRGSNIKDSFDSMNHMESAFVRLLDASRQGVACLIYDAFVAWAPRIASSLSIRSSCFFTSNATACAVVCHIPVLIDRGILPFRSDENAPLPTTEIQGIDGAPDLLPEEFPVCITFDATHFRYKFMAQLAKTLRNASSIIINTVEELEQEPIAALRASVPIYTVGPLLLLSGRPSRLAVNFWPEDDECLQWLDSQTPSSVLFVSFGSMASPSLHQFQELAMGLEASGQRFLWVVRPDSTEVPLQDALPVGFLERTKDRGFIISWGPQLLILSHRSIGGFLTHGGWNSITENLSTGNVPMVCWPHEAEQRLNRRLMCDMWNIGLRLQQKEDGIVAKEEIVRVISRLFHGNEARELKEASKHVVQLVTKAIAKGGSSSRNLQDFQRNFISV</sequence>
<reference evidence="3" key="1">
    <citation type="submission" date="2021-08" db="EMBL/GenBank/DDBJ databases">
        <title>WGS assembly of Ceratopteris richardii.</title>
        <authorList>
            <person name="Marchant D.B."/>
            <person name="Chen G."/>
            <person name="Jenkins J."/>
            <person name="Shu S."/>
            <person name="Leebens-Mack J."/>
            <person name="Grimwood J."/>
            <person name="Schmutz J."/>
            <person name="Soltis P."/>
            <person name="Soltis D."/>
            <person name="Chen Z.-H."/>
        </authorList>
    </citation>
    <scope>NUCLEOTIDE SEQUENCE</scope>
    <source>
        <strain evidence="3">Whitten #5841</strain>
        <tissue evidence="3">Leaf</tissue>
    </source>
</reference>